<organism evidence="1 2">
    <name type="scientific">Molorchus minor</name>
    <dbReference type="NCBI Taxonomy" id="1323400"/>
    <lineage>
        <taxon>Eukaryota</taxon>
        <taxon>Metazoa</taxon>
        <taxon>Ecdysozoa</taxon>
        <taxon>Arthropoda</taxon>
        <taxon>Hexapoda</taxon>
        <taxon>Insecta</taxon>
        <taxon>Pterygota</taxon>
        <taxon>Neoptera</taxon>
        <taxon>Endopterygota</taxon>
        <taxon>Coleoptera</taxon>
        <taxon>Polyphaga</taxon>
        <taxon>Cucujiformia</taxon>
        <taxon>Chrysomeloidea</taxon>
        <taxon>Cerambycidae</taxon>
        <taxon>Lamiinae</taxon>
        <taxon>Monochamini</taxon>
        <taxon>Molorchus</taxon>
    </lineage>
</organism>
<reference evidence="1" key="1">
    <citation type="journal article" date="2023" name="Insect Mol. Biol.">
        <title>Genome sequencing provides insights into the evolution of gene families encoding plant cell wall-degrading enzymes in longhorned beetles.</title>
        <authorList>
            <person name="Shin N.R."/>
            <person name="Okamura Y."/>
            <person name="Kirsch R."/>
            <person name="Pauchet Y."/>
        </authorList>
    </citation>
    <scope>NUCLEOTIDE SEQUENCE</scope>
    <source>
        <strain evidence="1">MMC_N1</strain>
    </source>
</reference>
<keyword evidence="2" id="KW-1185">Reference proteome</keyword>
<proteinExistence type="predicted"/>
<gene>
    <name evidence="1" type="ORF">NQ317_000112</name>
</gene>
<name>A0ABQ9JK06_9CUCU</name>
<evidence type="ECO:0008006" key="3">
    <source>
        <dbReference type="Google" id="ProtNLM"/>
    </source>
</evidence>
<dbReference type="Proteomes" id="UP001162164">
    <property type="component" value="Unassembled WGS sequence"/>
</dbReference>
<sequence>MKDFREAMLILITNTKTKVPRSFTVSGILNQLSSLSPSTVKCTKQVVGIHKIGSMSKEIALELFKITQSWPIYRLLFSSVWYHFCKYRCRFAITKTIRRVEIQRGSGGSVKSSEYFEPIFLINMSNGRNGTNNPASIIFINTKCFDN</sequence>
<evidence type="ECO:0000313" key="1">
    <source>
        <dbReference type="EMBL" id="KAJ8978298.1"/>
    </source>
</evidence>
<evidence type="ECO:0000313" key="2">
    <source>
        <dbReference type="Proteomes" id="UP001162164"/>
    </source>
</evidence>
<dbReference type="EMBL" id="JAPWTJ010000454">
    <property type="protein sequence ID" value="KAJ8978298.1"/>
    <property type="molecule type" value="Genomic_DNA"/>
</dbReference>
<accession>A0ABQ9JK06</accession>
<protein>
    <recommendedName>
        <fullName evidence="3">Ribosomal protein S7</fullName>
    </recommendedName>
</protein>
<comment type="caution">
    <text evidence="1">The sequence shown here is derived from an EMBL/GenBank/DDBJ whole genome shotgun (WGS) entry which is preliminary data.</text>
</comment>